<reference evidence="2 3" key="1">
    <citation type="journal article" date="2019" name="ISME J.">
        <title>Genome analyses of uncultured TG2/ZB3 bacteria in 'Margulisbacteria' specifically attached to ectosymbiotic spirochetes of protists in the termite gut.</title>
        <authorList>
            <person name="Utami Y.D."/>
            <person name="Kuwahara H."/>
            <person name="Igai K."/>
            <person name="Murakami T."/>
            <person name="Sugaya K."/>
            <person name="Morikawa T."/>
            <person name="Nagura Y."/>
            <person name="Yuki M."/>
            <person name="Deevong P."/>
            <person name="Inoue T."/>
            <person name="Kihara K."/>
            <person name="Lo N."/>
            <person name="Yamada A."/>
            <person name="Ohkuma M."/>
            <person name="Hongoh Y."/>
        </authorList>
    </citation>
    <scope>NUCLEOTIDE SEQUENCE [LARGE SCALE GENOMIC DNA]</scope>
    <source>
        <strain evidence="2">NkOx7-02</strain>
    </source>
</reference>
<dbReference type="Proteomes" id="UP000275925">
    <property type="component" value="Unassembled WGS sequence"/>
</dbReference>
<dbReference type="EMBL" id="BGZO01000012">
    <property type="protein sequence ID" value="GBR75949.1"/>
    <property type="molecule type" value="Genomic_DNA"/>
</dbReference>
<comment type="caution">
    <text evidence="2">The sequence shown here is derived from an EMBL/GenBank/DDBJ whole genome shotgun (WGS) entry which is preliminary data.</text>
</comment>
<evidence type="ECO:0000313" key="3">
    <source>
        <dbReference type="Proteomes" id="UP000275925"/>
    </source>
</evidence>
<proteinExistence type="predicted"/>
<gene>
    <name evidence="2" type="ORF">NO2_0573</name>
</gene>
<dbReference type="CDD" id="cd04301">
    <property type="entry name" value="NAT_SF"/>
    <property type="match status" value="1"/>
</dbReference>
<evidence type="ECO:0000313" key="2">
    <source>
        <dbReference type="EMBL" id="GBR75949.1"/>
    </source>
</evidence>
<sequence length="125" mass="14193">MLERSTDMVVQNLRDFFVAVAPPKKIIGCSALHLYTNRFSEIKSLAVAEGYTRRGIATRLIKRCLAEAKALGIPKVFTLTYVPPIFTKIGFQPSVKELLPQKIWEECRLCPRQNDCQEICLVYCA</sequence>
<dbReference type="AlphaFoldDB" id="A0A388TGL6"/>
<dbReference type="Gene3D" id="3.40.630.30">
    <property type="match status" value="1"/>
</dbReference>
<feature type="domain" description="N-acetyltransferase" evidence="1">
    <location>
        <begin position="1"/>
        <end position="110"/>
    </location>
</feature>
<organism evidence="2 3">
    <name type="scientific">Candidatus Termititenax persephonae</name>
    <dbReference type="NCBI Taxonomy" id="2218525"/>
    <lineage>
        <taxon>Bacteria</taxon>
        <taxon>Bacillati</taxon>
        <taxon>Candidatus Margulisiibacteriota</taxon>
        <taxon>Candidatus Termititenacia</taxon>
        <taxon>Candidatus Termititenacales</taxon>
        <taxon>Candidatus Termititenacaceae</taxon>
        <taxon>Candidatus Termititenax</taxon>
    </lineage>
</organism>
<evidence type="ECO:0000259" key="1">
    <source>
        <dbReference type="PROSITE" id="PS51186"/>
    </source>
</evidence>
<accession>A0A388TGL6</accession>
<keyword evidence="3" id="KW-1185">Reference proteome</keyword>
<protein>
    <submittedName>
        <fullName evidence="2">GNAT family N-acetyltransferase</fullName>
    </submittedName>
</protein>
<dbReference type="GO" id="GO:0016747">
    <property type="term" value="F:acyltransferase activity, transferring groups other than amino-acyl groups"/>
    <property type="evidence" value="ECO:0007669"/>
    <property type="project" value="InterPro"/>
</dbReference>
<dbReference type="PROSITE" id="PS51186">
    <property type="entry name" value="GNAT"/>
    <property type="match status" value="1"/>
</dbReference>
<name>A0A388TGL6_9BACT</name>
<dbReference type="InterPro" id="IPR016181">
    <property type="entry name" value="Acyl_CoA_acyltransferase"/>
</dbReference>
<dbReference type="Pfam" id="PF00583">
    <property type="entry name" value="Acetyltransf_1"/>
    <property type="match status" value="1"/>
</dbReference>
<dbReference type="InterPro" id="IPR000182">
    <property type="entry name" value="GNAT_dom"/>
</dbReference>
<dbReference type="SUPFAM" id="SSF55729">
    <property type="entry name" value="Acyl-CoA N-acyltransferases (Nat)"/>
    <property type="match status" value="1"/>
</dbReference>